<dbReference type="FunFam" id="1.10.600.10:FF:000005">
    <property type="entry name" value="Ent-kaur-16-ene synthase, chloroplastic"/>
    <property type="match status" value="1"/>
</dbReference>
<dbReference type="GO" id="GO:0006952">
    <property type="term" value="P:defense response"/>
    <property type="evidence" value="ECO:0007669"/>
    <property type="project" value="UniProtKB-KW"/>
</dbReference>
<dbReference type="PANTHER" id="PTHR31739">
    <property type="entry name" value="ENT-COPALYL DIPHOSPHATE SYNTHASE, CHLOROPLASTIC"/>
    <property type="match status" value="1"/>
</dbReference>
<feature type="non-terminal residue" evidence="9">
    <location>
        <position position="1"/>
    </location>
</feature>
<dbReference type="OrthoDB" id="2343925at2759"/>
<keyword evidence="4" id="KW-0611">Plant defense</keyword>
<comment type="similarity">
    <text evidence="2">Belongs to the terpene synthase family.</text>
</comment>
<dbReference type="GO" id="GO:0000287">
    <property type="term" value="F:magnesium ion binding"/>
    <property type="evidence" value="ECO:0007669"/>
    <property type="project" value="InterPro"/>
</dbReference>
<evidence type="ECO:0000256" key="5">
    <source>
        <dbReference type="ARBA" id="ARBA00022842"/>
    </source>
</evidence>
<keyword evidence="10" id="KW-1185">Reference proteome</keyword>
<dbReference type="InterPro" id="IPR036965">
    <property type="entry name" value="Terpene_synth_N_sf"/>
</dbReference>
<dbReference type="Proteomes" id="UP000324897">
    <property type="component" value="Chromosome 1"/>
</dbReference>
<dbReference type="InterPro" id="IPR005630">
    <property type="entry name" value="Terpene_synthase_metal-bd"/>
</dbReference>
<dbReference type="Gene3D" id="1.50.10.130">
    <property type="entry name" value="Terpene synthase, N-terminal domain"/>
    <property type="match status" value="1"/>
</dbReference>
<evidence type="ECO:0000256" key="3">
    <source>
        <dbReference type="ARBA" id="ARBA00022723"/>
    </source>
</evidence>
<keyword evidence="6" id="KW-0456">Lyase</keyword>
<comment type="caution">
    <text evidence="9">The sequence shown here is derived from an EMBL/GenBank/DDBJ whole genome shotgun (WGS) entry which is preliminary data.</text>
</comment>
<evidence type="ECO:0000259" key="8">
    <source>
        <dbReference type="Pfam" id="PF03936"/>
    </source>
</evidence>
<evidence type="ECO:0000313" key="9">
    <source>
        <dbReference type="EMBL" id="TVU29581.1"/>
    </source>
</evidence>
<gene>
    <name evidence="9" type="ORF">EJB05_21155</name>
</gene>
<evidence type="ECO:0000259" key="7">
    <source>
        <dbReference type="Pfam" id="PF01397"/>
    </source>
</evidence>
<keyword evidence="3" id="KW-0479">Metal-binding</keyword>
<evidence type="ECO:0008006" key="11">
    <source>
        <dbReference type="Google" id="ProtNLM"/>
    </source>
</evidence>
<dbReference type="InterPro" id="IPR001906">
    <property type="entry name" value="Terpene_synth_N"/>
</dbReference>
<dbReference type="PANTHER" id="PTHR31739:SF17">
    <property type="entry name" value="ENT-SANDARACOPIMARA-8(14),15-DIENE SYNTHASE, CHLOROPLASTIC"/>
    <property type="match status" value="1"/>
</dbReference>
<feature type="domain" description="Terpene synthase metal-binding" evidence="8">
    <location>
        <begin position="358"/>
        <end position="597"/>
    </location>
</feature>
<dbReference type="Gramene" id="TVU29581">
    <property type="protein sequence ID" value="TVU29581"/>
    <property type="gene ID" value="EJB05_21155"/>
</dbReference>
<dbReference type="InterPro" id="IPR008949">
    <property type="entry name" value="Isoprenoid_synthase_dom_sf"/>
</dbReference>
<dbReference type="AlphaFoldDB" id="A0A5J9V2J0"/>
<name>A0A5J9V2J0_9POAL</name>
<dbReference type="SUPFAM" id="SSF48576">
    <property type="entry name" value="Terpenoid synthases"/>
    <property type="match status" value="1"/>
</dbReference>
<organism evidence="9 10">
    <name type="scientific">Eragrostis curvula</name>
    <name type="common">weeping love grass</name>
    <dbReference type="NCBI Taxonomy" id="38414"/>
    <lineage>
        <taxon>Eukaryota</taxon>
        <taxon>Viridiplantae</taxon>
        <taxon>Streptophyta</taxon>
        <taxon>Embryophyta</taxon>
        <taxon>Tracheophyta</taxon>
        <taxon>Spermatophyta</taxon>
        <taxon>Magnoliopsida</taxon>
        <taxon>Liliopsida</taxon>
        <taxon>Poales</taxon>
        <taxon>Poaceae</taxon>
        <taxon>PACMAD clade</taxon>
        <taxon>Chloridoideae</taxon>
        <taxon>Eragrostideae</taxon>
        <taxon>Eragrostidinae</taxon>
        <taxon>Eragrostis</taxon>
    </lineage>
</organism>
<protein>
    <recommendedName>
        <fullName evidence="11">Terpene synthase metal-binding domain-containing protein</fullName>
    </recommendedName>
</protein>
<comment type="cofactor">
    <cofactor evidence="1">
        <name>Mg(2+)</name>
        <dbReference type="ChEBI" id="CHEBI:18420"/>
    </cofactor>
</comment>
<dbReference type="GO" id="GO:0016102">
    <property type="term" value="P:diterpenoid biosynthetic process"/>
    <property type="evidence" value="ECO:0007669"/>
    <property type="project" value="TreeGrafter"/>
</dbReference>
<dbReference type="FunFam" id="1.50.10.130:FF:000003">
    <property type="entry name" value="Ent-cassa-12,15-diene synthase"/>
    <property type="match status" value="1"/>
</dbReference>
<evidence type="ECO:0000256" key="1">
    <source>
        <dbReference type="ARBA" id="ARBA00001946"/>
    </source>
</evidence>
<evidence type="ECO:0000256" key="6">
    <source>
        <dbReference type="ARBA" id="ARBA00023239"/>
    </source>
</evidence>
<evidence type="ECO:0000313" key="10">
    <source>
        <dbReference type="Proteomes" id="UP000324897"/>
    </source>
</evidence>
<dbReference type="EMBL" id="RWGY01000011">
    <property type="protein sequence ID" value="TVU29581.1"/>
    <property type="molecule type" value="Genomic_DNA"/>
</dbReference>
<feature type="non-terminal residue" evidence="9">
    <location>
        <position position="670"/>
    </location>
</feature>
<dbReference type="Gene3D" id="1.50.10.160">
    <property type="match status" value="1"/>
</dbReference>
<dbReference type="SUPFAM" id="SSF48239">
    <property type="entry name" value="Terpenoid cyclases/Protein prenyltransferases"/>
    <property type="match status" value="1"/>
</dbReference>
<keyword evidence="5" id="KW-0460">Magnesium</keyword>
<feature type="domain" description="Terpene synthase N-terminal" evidence="7">
    <location>
        <begin position="81"/>
        <end position="288"/>
    </location>
</feature>
<dbReference type="Pfam" id="PF01397">
    <property type="entry name" value="Terpene_synth"/>
    <property type="match status" value="1"/>
</dbReference>
<reference evidence="9 10" key="1">
    <citation type="journal article" date="2019" name="Sci. Rep.">
        <title>A high-quality genome of Eragrostis curvula grass provides insights into Poaceae evolution and supports new strategies to enhance forage quality.</title>
        <authorList>
            <person name="Carballo J."/>
            <person name="Santos B.A.C.M."/>
            <person name="Zappacosta D."/>
            <person name="Garbus I."/>
            <person name="Selva J.P."/>
            <person name="Gallo C.A."/>
            <person name="Diaz A."/>
            <person name="Albertini E."/>
            <person name="Caccamo M."/>
            <person name="Echenique V."/>
        </authorList>
    </citation>
    <scope>NUCLEOTIDE SEQUENCE [LARGE SCALE GENOMIC DNA]</scope>
    <source>
        <strain evidence="10">cv. Victoria</strain>
        <tissue evidence="9">Leaf</tissue>
    </source>
</reference>
<evidence type="ECO:0000256" key="2">
    <source>
        <dbReference type="ARBA" id="ARBA00006333"/>
    </source>
</evidence>
<dbReference type="Gene3D" id="1.10.600.10">
    <property type="entry name" value="Farnesyl Diphosphate Synthase"/>
    <property type="match status" value="1"/>
</dbReference>
<proteinExistence type="inferred from homology"/>
<accession>A0A5J9V2J0</accession>
<dbReference type="InterPro" id="IPR050148">
    <property type="entry name" value="Terpene_synthase-like"/>
</dbReference>
<sequence>MRNAIAHVSISTIISWSFCNQDLETNSSEDRVFMVQKEKGKKREDRVRQQQMKSEVTCNSKASGRKAYMAYVAEGLGDKQDWYNILTYQRKNGSLFNSPSATSALAIHNGDINALEYLDDLNKLGVFVSFSPKRILLFKVPTAYPTYMHSKLCTVDTLQKMGISRHFSCEINSILDMIYRSWLENDEEISAEMETCAMAFRILRVHEYDVSSDVLSPFAEESLFHNSVQGHLNDTKTLLELYKASVLCILDDEWTLDSIGSWTGKLLKQQLCSRRISRSAMLHEVQHAIKMPLYTSTVQLIEHKRNIEHFSAKSIIMQKSAYMACRATEDILALATKEFNSSQSLYQQEIECLDRWVKEVQLGKLEFARLMPSTLWIFVASDIFPPELSDARVAWIKNTILTISVDDFFDGGGSTEELENFLSLIEKWDTHAEIGFCSKNVEILFNACYNTNNQIGAKAVEVQNRSVVGHIVELWVNYVRAAMAEAEWTRKKFVPTMEEYMPVAELSLAYGPILVSSMYLVGPELSEDMVRSSEFKDMVRLTSTCARLLNDLNTYEKEGVHGCVNCVLLHAHHHCGSTSSTSIEAAKTEIRKIISISYRELLRLVLRGGGTIPRQFRELWWDMGKATSQFYLDGDGFCSMQMVAATNAVTLAMEPRNDMERIKKRLAQFL</sequence>
<dbReference type="InterPro" id="IPR008930">
    <property type="entry name" value="Terpenoid_cyclase/PrenylTrfase"/>
</dbReference>
<dbReference type="Pfam" id="PF03936">
    <property type="entry name" value="Terpene_synth_C"/>
    <property type="match status" value="1"/>
</dbReference>
<evidence type="ECO:0000256" key="4">
    <source>
        <dbReference type="ARBA" id="ARBA00022821"/>
    </source>
</evidence>
<dbReference type="GO" id="GO:0010333">
    <property type="term" value="F:terpene synthase activity"/>
    <property type="evidence" value="ECO:0007669"/>
    <property type="project" value="InterPro"/>
</dbReference>